<evidence type="ECO:0000256" key="2">
    <source>
        <dbReference type="SAM" id="SignalP"/>
    </source>
</evidence>
<accession>A0A0H5R816</accession>
<protein>
    <recommendedName>
        <fullName evidence="4">DH domain-containing protein</fullName>
    </recommendedName>
</protein>
<evidence type="ECO:0000313" key="3">
    <source>
        <dbReference type="EMBL" id="CRZ09966.1"/>
    </source>
</evidence>
<feature type="compositionally biased region" description="Polar residues" evidence="1">
    <location>
        <begin position="126"/>
        <end position="135"/>
    </location>
</feature>
<feature type="signal peptide" evidence="2">
    <location>
        <begin position="1"/>
        <end position="22"/>
    </location>
</feature>
<feature type="region of interest" description="Disordered" evidence="1">
    <location>
        <begin position="107"/>
        <end position="150"/>
    </location>
</feature>
<evidence type="ECO:0008006" key="4">
    <source>
        <dbReference type="Google" id="ProtNLM"/>
    </source>
</evidence>
<reference evidence="3" key="1">
    <citation type="submission" date="2015-04" db="EMBL/GenBank/DDBJ databases">
        <title>The genome sequence of the plant pathogenic Rhizarian Plasmodiophora brassicae reveals insights in its biotrophic life cycle and the origin of chitin synthesis.</title>
        <authorList>
            <person name="Schwelm A."/>
            <person name="Fogelqvist J."/>
            <person name="Knaust A."/>
            <person name="Julke S."/>
            <person name="Lilja T."/>
            <person name="Dhandapani V."/>
            <person name="Bonilla-Rosso G."/>
            <person name="Karlsson M."/>
            <person name="Shevchenko A."/>
            <person name="Choi S.R."/>
            <person name="Kim H.G."/>
            <person name="Park J.Y."/>
            <person name="Lim Y.P."/>
            <person name="Ludwig-Muller J."/>
            <person name="Dixelius C."/>
        </authorList>
    </citation>
    <scope>NUCLEOTIDE SEQUENCE</scope>
    <source>
        <tissue evidence="3">Potato root galls</tissue>
    </source>
</reference>
<dbReference type="EMBL" id="HACM01009524">
    <property type="protein sequence ID" value="CRZ09966.1"/>
    <property type="molecule type" value="Transcribed_RNA"/>
</dbReference>
<feature type="non-terminal residue" evidence="3">
    <location>
        <position position="1"/>
    </location>
</feature>
<keyword evidence="2" id="KW-0732">Signal</keyword>
<sequence length="454" mass="51934">CHILKTMLFAILSIFCIASVFSVGPVPHRQRRMRPSPLGRDRIVSPSATEQRHLPFPPVSALNVALPLGSLKPDPEYARDASSSNTHLSLLLSLNSQWFRNPEPVQTPFHHEPKTSKVSSLIRKYSPSTSSTTQGLMEPDELIHDPSSSSNDQPLNALLPTIEHPHTTDSVSLELSLSSQFEDVTFFELFAPSFIAKLTADLNTLYMYIVKPEIISKNSWNVMEHRLGLLSGQFSEYLDAFLVLKQHSAVELLRNVLVNDLRDGSECVDYYVFLKYLFQTEVVVPFELGDWFYKKLYHQVKQVFNDHVNFTPSLEEWMILARFDKMMSGNLGQFRSQIKKHDDTSVGSGYALLRNIVLPTMKILKNLPFVREHFNILVNKLVHKIASHLTNHNTNQFIDVAASVIRSGRFQPRDDSDPDSEVTKKSSLISRYFWEIFEDRLDHVISGYLEQFKR</sequence>
<organism evidence="3">
    <name type="scientific">Spongospora subterranea</name>
    <dbReference type="NCBI Taxonomy" id="70186"/>
    <lineage>
        <taxon>Eukaryota</taxon>
        <taxon>Sar</taxon>
        <taxon>Rhizaria</taxon>
        <taxon>Endomyxa</taxon>
        <taxon>Phytomyxea</taxon>
        <taxon>Plasmodiophorida</taxon>
        <taxon>Plasmodiophoridae</taxon>
        <taxon>Spongospora</taxon>
    </lineage>
</organism>
<evidence type="ECO:0000256" key="1">
    <source>
        <dbReference type="SAM" id="MobiDB-lite"/>
    </source>
</evidence>
<dbReference type="AlphaFoldDB" id="A0A0H5R816"/>
<proteinExistence type="predicted"/>
<feature type="chain" id="PRO_5005223068" description="DH domain-containing protein" evidence="2">
    <location>
        <begin position="23"/>
        <end position="454"/>
    </location>
</feature>
<name>A0A0H5R816_9EUKA</name>